<keyword evidence="3" id="KW-0689">Ribosomal protein</keyword>
<dbReference type="GO" id="GO:0005840">
    <property type="term" value="C:ribosome"/>
    <property type="evidence" value="ECO:0007669"/>
    <property type="project" value="UniProtKB-KW"/>
</dbReference>
<dbReference type="GO" id="GO:0003735">
    <property type="term" value="F:structural constituent of ribosome"/>
    <property type="evidence" value="ECO:0007669"/>
    <property type="project" value="InterPro"/>
</dbReference>
<gene>
    <name evidence="8" type="ORF">DPMN_009731</name>
</gene>
<keyword evidence="4" id="KW-0496">Mitochondrion</keyword>
<dbReference type="PANTHER" id="PTHR12899">
    <property type="entry name" value="39S RIBOSOMAL PROTEIN L18, MITOCHONDRIAL"/>
    <property type="match status" value="1"/>
</dbReference>
<evidence type="ECO:0000313" key="9">
    <source>
        <dbReference type="Proteomes" id="UP000828390"/>
    </source>
</evidence>
<evidence type="ECO:0000313" key="8">
    <source>
        <dbReference type="EMBL" id="KAH3885735.1"/>
    </source>
</evidence>
<evidence type="ECO:0000256" key="4">
    <source>
        <dbReference type="ARBA" id="ARBA00023128"/>
    </source>
</evidence>
<reference evidence="8" key="1">
    <citation type="journal article" date="2019" name="bioRxiv">
        <title>The Genome of the Zebra Mussel, Dreissena polymorpha: A Resource for Invasive Species Research.</title>
        <authorList>
            <person name="McCartney M.A."/>
            <person name="Auch B."/>
            <person name="Kono T."/>
            <person name="Mallez S."/>
            <person name="Zhang Y."/>
            <person name="Obille A."/>
            <person name="Becker A."/>
            <person name="Abrahante J.E."/>
            <person name="Garbe J."/>
            <person name="Badalamenti J.P."/>
            <person name="Herman A."/>
            <person name="Mangelson H."/>
            <person name="Liachko I."/>
            <person name="Sullivan S."/>
            <person name="Sone E.D."/>
            <person name="Koren S."/>
            <person name="Silverstein K.A.T."/>
            <person name="Beckman K.B."/>
            <person name="Gohl D.M."/>
        </authorList>
    </citation>
    <scope>NUCLEOTIDE SEQUENCE</scope>
    <source>
        <strain evidence="8">Duluth1</strain>
        <tissue evidence="8">Whole animal</tissue>
    </source>
</reference>
<dbReference type="CDD" id="cd00432">
    <property type="entry name" value="Ribosomal_L18_L5e"/>
    <property type="match status" value="1"/>
</dbReference>
<organism evidence="8 9">
    <name type="scientific">Dreissena polymorpha</name>
    <name type="common">Zebra mussel</name>
    <name type="synonym">Mytilus polymorpha</name>
    <dbReference type="NCBI Taxonomy" id="45954"/>
    <lineage>
        <taxon>Eukaryota</taxon>
        <taxon>Metazoa</taxon>
        <taxon>Spiralia</taxon>
        <taxon>Lophotrochozoa</taxon>
        <taxon>Mollusca</taxon>
        <taxon>Bivalvia</taxon>
        <taxon>Autobranchia</taxon>
        <taxon>Heteroconchia</taxon>
        <taxon>Euheterodonta</taxon>
        <taxon>Imparidentia</taxon>
        <taxon>Neoheterodontei</taxon>
        <taxon>Myida</taxon>
        <taxon>Dreissenoidea</taxon>
        <taxon>Dreissenidae</taxon>
        <taxon>Dreissena</taxon>
    </lineage>
</organism>
<comment type="subcellular location">
    <subcellularLocation>
        <location evidence="1">Mitochondrion</location>
    </subcellularLocation>
</comment>
<dbReference type="EMBL" id="JAIWYP010000001">
    <property type="protein sequence ID" value="KAH3885735.1"/>
    <property type="molecule type" value="Genomic_DNA"/>
</dbReference>
<keyword evidence="9" id="KW-1185">Reference proteome</keyword>
<sequence length="191" mass="22018">MSLTVSRCYCDSQVKANSDIKANPLFENRNPRALERMGIARKVQGWKFQAPRKDFYHKLVYDKIKMTAYVVHSSGKIVIEASTKEPAVLKYLYKHNDVSASWNLGQLLARRMLESGITEVFYDAENKVTEYEAEGSKPSEKIEAFFSALKDNAIKLSEPEPVKFETVPGINYEGYTRLGERKRYQEDYQKL</sequence>
<dbReference type="AlphaFoldDB" id="A0A9D4S0B2"/>
<dbReference type="PANTHER" id="PTHR12899:SF3">
    <property type="entry name" value="LARGE RIBOSOMAL SUBUNIT PROTEIN UL18M"/>
    <property type="match status" value="1"/>
</dbReference>
<dbReference type="InterPro" id="IPR036967">
    <property type="entry name" value="Ribosomal_uS11_sf"/>
</dbReference>
<reference evidence="8" key="2">
    <citation type="submission" date="2020-11" db="EMBL/GenBank/DDBJ databases">
        <authorList>
            <person name="McCartney M.A."/>
            <person name="Auch B."/>
            <person name="Kono T."/>
            <person name="Mallez S."/>
            <person name="Becker A."/>
            <person name="Gohl D.M."/>
            <person name="Silverstein K.A.T."/>
            <person name="Koren S."/>
            <person name="Bechman K.B."/>
            <person name="Herman A."/>
            <person name="Abrahante J.E."/>
            <person name="Garbe J."/>
        </authorList>
    </citation>
    <scope>NUCLEOTIDE SEQUENCE</scope>
    <source>
        <strain evidence="8">Duluth1</strain>
        <tissue evidence="8">Whole animal</tissue>
    </source>
</reference>
<evidence type="ECO:0000256" key="2">
    <source>
        <dbReference type="ARBA" id="ARBA00007116"/>
    </source>
</evidence>
<dbReference type="SUPFAM" id="SSF53137">
    <property type="entry name" value="Translational machinery components"/>
    <property type="match status" value="1"/>
</dbReference>
<evidence type="ECO:0000256" key="6">
    <source>
        <dbReference type="ARBA" id="ARBA00069051"/>
    </source>
</evidence>
<dbReference type="Proteomes" id="UP000828390">
    <property type="component" value="Unassembled WGS sequence"/>
</dbReference>
<dbReference type="InterPro" id="IPR005484">
    <property type="entry name" value="Ribosomal_uL18_bac/plant/anim"/>
</dbReference>
<proteinExistence type="inferred from homology"/>
<dbReference type="GO" id="GO:1990904">
    <property type="term" value="C:ribonucleoprotein complex"/>
    <property type="evidence" value="ECO:0007669"/>
    <property type="project" value="UniProtKB-KW"/>
</dbReference>
<keyword evidence="5" id="KW-0687">Ribonucleoprotein</keyword>
<accession>A0A9D4S0B2</accession>
<comment type="similarity">
    <text evidence="2">Belongs to the universal ribosomal protein uL18 family.</text>
</comment>
<protein>
    <recommendedName>
        <fullName evidence="6">Large ribosomal subunit protein uL18m</fullName>
    </recommendedName>
    <alternativeName>
        <fullName evidence="7">39S ribosomal protein L18, mitochondrial</fullName>
    </alternativeName>
</protein>
<evidence type="ECO:0000256" key="1">
    <source>
        <dbReference type="ARBA" id="ARBA00004173"/>
    </source>
</evidence>
<dbReference type="FunFam" id="3.30.420.80:FF:000005">
    <property type="entry name" value="39S ribosomal protein L18, mitochondrial"/>
    <property type="match status" value="1"/>
</dbReference>
<dbReference type="GO" id="GO:0008097">
    <property type="term" value="F:5S rRNA binding"/>
    <property type="evidence" value="ECO:0007669"/>
    <property type="project" value="TreeGrafter"/>
</dbReference>
<dbReference type="GO" id="GO:0006412">
    <property type="term" value="P:translation"/>
    <property type="evidence" value="ECO:0007669"/>
    <property type="project" value="InterPro"/>
</dbReference>
<comment type="caution">
    <text evidence="8">The sequence shown here is derived from an EMBL/GenBank/DDBJ whole genome shotgun (WGS) entry which is preliminary data.</text>
</comment>
<evidence type="ECO:0000256" key="3">
    <source>
        <dbReference type="ARBA" id="ARBA00022980"/>
    </source>
</evidence>
<dbReference type="Gene3D" id="3.30.420.80">
    <property type="entry name" value="Ribosomal protein S11"/>
    <property type="match status" value="1"/>
</dbReference>
<name>A0A9D4S0B2_DREPO</name>
<dbReference type="InterPro" id="IPR057268">
    <property type="entry name" value="Ribosomal_L18"/>
</dbReference>
<dbReference type="GO" id="GO:0005743">
    <property type="term" value="C:mitochondrial inner membrane"/>
    <property type="evidence" value="ECO:0007669"/>
    <property type="project" value="UniProtKB-ARBA"/>
</dbReference>
<evidence type="ECO:0000256" key="7">
    <source>
        <dbReference type="ARBA" id="ARBA00082661"/>
    </source>
</evidence>
<evidence type="ECO:0000256" key="5">
    <source>
        <dbReference type="ARBA" id="ARBA00023274"/>
    </source>
</evidence>